<comment type="caution">
    <text evidence="1">The sequence shown here is derived from an EMBL/GenBank/DDBJ whole genome shotgun (WGS) entry which is preliminary data.</text>
</comment>
<proteinExistence type="predicted"/>
<dbReference type="EMBL" id="LHXY01000002">
    <property type="protein sequence ID" value="KXB02465.1"/>
    <property type="molecule type" value="Genomic_DNA"/>
</dbReference>
<reference evidence="1 2" key="1">
    <citation type="journal article" date="2016" name="Sci. Rep.">
        <title>Metabolic traits of an uncultured archaeal lineage -MSBL1- from brine pools of the Red Sea.</title>
        <authorList>
            <person name="Mwirichia R."/>
            <person name="Alam I."/>
            <person name="Rashid M."/>
            <person name="Vinu M."/>
            <person name="Ba-Alawi W."/>
            <person name="Anthony Kamau A."/>
            <person name="Kamanda Ngugi D."/>
            <person name="Goker M."/>
            <person name="Klenk H.P."/>
            <person name="Bajic V."/>
            <person name="Stingl U."/>
        </authorList>
    </citation>
    <scope>NUCLEOTIDE SEQUENCE [LARGE SCALE GENOMIC DNA]</scope>
    <source>
        <strain evidence="1">SCGC-AAA261F17</strain>
    </source>
</reference>
<evidence type="ECO:0000313" key="2">
    <source>
        <dbReference type="Proteomes" id="UP000070035"/>
    </source>
</evidence>
<protein>
    <submittedName>
        <fullName evidence="1">Uncharacterized protein</fullName>
    </submittedName>
</protein>
<dbReference type="AlphaFoldDB" id="A0A133V7R6"/>
<evidence type="ECO:0000313" key="1">
    <source>
        <dbReference type="EMBL" id="KXB02465.1"/>
    </source>
</evidence>
<name>A0A133V7R6_9EURY</name>
<organism evidence="1 2">
    <name type="scientific">candidate division MSBL1 archaeon SCGC-AAA261F17</name>
    <dbReference type="NCBI Taxonomy" id="1698274"/>
    <lineage>
        <taxon>Archaea</taxon>
        <taxon>Methanobacteriati</taxon>
        <taxon>Methanobacteriota</taxon>
        <taxon>candidate division MSBL1</taxon>
    </lineage>
</organism>
<gene>
    <name evidence="1" type="ORF">AKJ44_00300</name>
</gene>
<dbReference type="Proteomes" id="UP000070035">
    <property type="component" value="Unassembled WGS sequence"/>
</dbReference>
<accession>A0A133V7R6</accession>
<sequence length="98" mass="11565">MKVLTVRVDEEIVKDLDEIGEREKADRAEVVKRLLDKAIKEWKLDRALEMISRGTWTIRKAADYADLSYYQMLEEMSTHGIDSGSTLEDFRWERDLKD</sequence>
<keyword evidence="2" id="KW-1185">Reference proteome</keyword>
<dbReference type="GO" id="GO:0006355">
    <property type="term" value="P:regulation of DNA-templated transcription"/>
    <property type="evidence" value="ECO:0007669"/>
    <property type="project" value="InterPro"/>
</dbReference>